<reference evidence="3 4" key="1">
    <citation type="journal article" date="2020" name="New Microbes New Infect">
        <title>Sellimonas caecigallum sp. nov., description and genome sequence of a new member of the Sellimonas genus isolated from the cecum of feral chicken.</title>
        <authorList>
            <person name="Wongkuna S."/>
            <person name="Ghimire S."/>
            <person name="Antony L."/>
            <person name="Chankhamhaengdecha S."/>
            <person name="Janvilisri T."/>
            <person name="Scaria J."/>
        </authorList>
    </citation>
    <scope>NUCLEOTIDE SEQUENCE [LARGE SCALE GENOMIC DNA]</scope>
    <source>
        <strain evidence="3 4">SW451</strain>
    </source>
</reference>
<sequence>MKVTSNINAELKQNTEILADGRQIEVIRLENIPENTTDAVVTAQWNFPVQDIAGRWHPTCRFDRTVKADWSYGERSMSSVSAPVITFFSTDGKNRGTVAVSEALKEVRMNLGVHEEDGTMKCKIDIYLGATDEKEYEVRILQDFRDVRYEQSIREVGAWWENDCGMKSAHVPEDAKDPMYSFWYSYHQEFTDTEVEEECRRAKEMGFKTVIVDDGWQTDDTNRGYGFCGDWEVTEKKIKNMKEHVDNVHKLGMKYLLWFSVPYVGMYSKMWNLFHDKLITVDEEQKAGVLDIRYPEVRTYLKNIYVKAVEEWGLDGLKLDFIDEFYERANTPKANADMDCVCLQIALDKLLSETMEALKAVKEDILIEFRQRYIGPAIKKYGNMLRVVDCPESGLANRVGSVDLRLLSGETAVHSDPIVWHYGEKPEVAALQIVDSLFSTMQFSVRLDKMDDRQKAMVQNYMAFMREHKALLQDAPIEAKEPQNLYPEVRVKDDTTEIVALYSTDRVVELDSQKACTIIVNGTKSDRIYVKTDEEAEVKVVQIDCYGEIVKEEERILKGIESFSCTTAGRIEIKKEK</sequence>
<keyword evidence="4" id="KW-1185">Reference proteome</keyword>
<evidence type="ECO:0000313" key="3">
    <source>
        <dbReference type="EMBL" id="MBY0758174.1"/>
    </source>
</evidence>
<accession>A0ABS7L538</accession>
<dbReference type="InterPro" id="IPR013785">
    <property type="entry name" value="Aldolase_TIM"/>
</dbReference>
<dbReference type="Pfam" id="PF02065">
    <property type="entry name" value="Melibiase"/>
    <property type="match status" value="1"/>
</dbReference>
<dbReference type="RefSeq" id="WP_221919421.1">
    <property type="nucleotide sequence ID" value="NZ_CP173660.1"/>
</dbReference>
<dbReference type="InterPro" id="IPR017853">
    <property type="entry name" value="GH"/>
</dbReference>
<dbReference type="SUPFAM" id="SSF51445">
    <property type="entry name" value="(Trans)glycosidases"/>
    <property type="match status" value="1"/>
</dbReference>
<dbReference type="PANTHER" id="PTHR43053">
    <property type="entry name" value="GLYCOSIDASE FAMILY 31"/>
    <property type="match status" value="1"/>
</dbReference>
<comment type="caution">
    <text evidence="3">The sequence shown here is derived from an EMBL/GenBank/DDBJ whole genome shotgun (WGS) entry which is preliminary data.</text>
</comment>
<dbReference type="InterPro" id="IPR002252">
    <property type="entry name" value="Glyco_hydro_36"/>
</dbReference>
<name>A0ABS7L538_9FIRM</name>
<dbReference type="Gene3D" id="3.20.20.70">
    <property type="entry name" value="Aldolase class I"/>
    <property type="match status" value="1"/>
</dbReference>
<dbReference type="CDD" id="cd14791">
    <property type="entry name" value="GH36"/>
    <property type="match status" value="1"/>
</dbReference>
<evidence type="ECO:0000256" key="2">
    <source>
        <dbReference type="ARBA" id="ARBA00023295"/>
    </source>
</evidence>
<dbReference type="EMBL" id="VIRV01000003">
    <property type="protein sequence ID" value="MBY0758174.1"/>
    <property type="molecule type" value="Genomic_DNA"/>
</dbReference>
<dbReference type="Proteomes" id="UP000779049">
    <property type="component" value="Unassembled WGS sequence"/>
</dbReference>
<evidence type="ECO:0000313" key="4">
    <source>
        <dbReference type="Proteomes" id="UP000779049"/>
    </source>
</evidence>
<protein>
    <submittedName>
        <fullName evidence="3">Alpha-galactosidase</fullName>
    </submittedName>
</protein>
<keyword evidence="1" id="KW-0378">Hydrolase</keyword>
<organism evidence="3 4">
    <name type="scientific">Sellimonas caecigallum</name>
    <dbReference type="NCBI Taxonomy" id="2592333"/>
    <lineage>
        <taxon>Bacteria</taxon>
        <taxon>Bacillati</taxon>
        <taxon>Bacillota</taxon>
        <taxon>Clostridia</taxon>
        <taxon>Lachnospirales</taxon>
        <taxon>Lachnospiraceae</taxon>
        <taxon>Sellimonas</taxon>
    </lineage>
</organism>
<proteinExistence type="predicted"/>
<gene>
    <name evidence="3" type="ORF">FLB61_03505</name>
</gene>
<dbReference type="PANTHER" id="PTHR43053:SF3">
    <property type="entry name" value="ALPHA-GALACTOSIDASE C-RELATED"/>
    <property type="match status" value="1"/>
</dbReference>
<dbReference type="InterPro" id="IPR050985">
    <property type="entry name" value="Alpha-glycosidase_related"/>
</dbReference>
<evidence type="ECO:0000256" key="1">
    <source>
        <dbReference type="ARBA" id="ARBA00022801"/>
    </source>
</evidence>
<keyword evidence="2" id="KW-0326">Glycosidase</keyword>